<dbReference type="Proteomes" id="UP000199226">
    <property type="component" value="Unassembled WGS sequence"/>
</dbReference>
<organism evidence="2 3">
    <name type="scientific">Daejeonella rubra</name>
    <dbReference type="NCBI Taxonomy" id="990371"/>
    <lineage>
        <taxon>Bacteria</taxon>
        <taxon>Pseudomonadati</taxon>
        <taxon>Bacteroidota</taxon>
        <taxon>Sphingobacteriia</taxon>
        <taxon>Sphingobacteriales</taxon>
        <taxon>Sphingobacteriaceae</taxon>
        <taxon>Daejeonella</taxon>
    </lineage>
</organism>
<evidence type="ECO:0000313" key="2">
    <source>
        <dbReference type="EMBL" id="SDL64798.1"/>
    </source>
</evidence>
<keyword evidence="1" id="KW-0732">Signal</keyword>
<evidence type="ECO:0008006" key="4">
    <source>
        <dbReference type="Google" id="ProtNLM"/>
    </source>
</evidence>
<dbReference type="OrthoDB" id="9797506at2"/>
<sequence>MKKIVLTLVFLSGFVFLALAQIPPMTLSTTAFADGTIIPIKFSQAAPGAAPGEGTSPALTWTNAPEGTKSFLLHMHDLDFVRNKTTDDQVHWLVWNIPANATGLPEGLSRGPRLPDGSYQISVTGPVYRGPGAAANGPLHHYMFEILALDITLDFPAVNNDPFETRAKVMQTIQGHILGKAVYGGLFKRPQ</sequence>
<dbReference type="Pfam" id="PF01161">
    <property type="entry name" value="PBP"/>
    <property type="match status" value="1"/>
</dbReference>
<dbReference type="NCBIfam" id="TIGR00481">
    <property type="entry name" value="YbhB/YbcL family Raf kinase inhibitor-like protein"/>
    <property type="match status" value="1"/>
</dbReference>
<dbReference type="RefSeq" id="WP_090697481.1">
    <property type="nucleotide sequence ID" value="NZ_FNHH01000001.1"/>
</dbReference>
<dbReference type="PANTHER" id="PTHR30289">
    <property type="entry name" value="UNCHARACTERIZED PROTEIN YBCL-RELATED"/>
    <property type="match status" value="1"/>
</dbReference>
<feature type="chain" id="PRO_5011523907" description="Phospholipid-binding protein, PBP family" evidence="1">
    <location>
        <begin position="21"/>
        <end position="191"/>
    </location>
</feature>
<proteinExistence type="predicted"/>
<accession>A0A1G9LS81</accession>
<feature type="signal peptide" evidence="1">
    <location>
        <begin position="1"/>
        <end position="20"/>
    </location>
</feature>
<dbReference type="SUPFAM" id="SSF49777">
    <property type="entry name" value="PEBP-like"/>
    <property type="match status" value="1"/>
</dbReference>
<keyword evidence="3" id="KW-1185">Reference proteome</keyword>
<dbReference type="EMBL" id="FNHH01000001">
    <property type="protein sequence ID" value="SDL64798.1"/>
    <property type="molecule type" value="Genomic_DNA"/>
</dbReference>
<dbReference type="Gene3D" id="3.90.280.10">
    <property type="entry name" value="PEBP-like"/>
    <property type="match status" value="1"/>
</dbReference>
<dbReference type="STRING" id="990371.SAMN05421813_10177"/>
<gene>
    <name evidence="2" type="ORF">SAMN05421813_10177</name>
</gene>
<dbReference type="AlphaFoldDB" id="A0A1G9LS81"/>
<evidence type="ECO:0000313" key="3">
    <source>
        <dbReference type="Proteomes" id="UP000199226"/>
    </source>
</evidence>
<evidence type="ECO:0000256" key="1">
    <source>
        <dbReference type="SAM" id="SignalP"/>
    </source>
</evidence>
<dbReference type="InterPro" id="IPR008914">
    <property type="entry name" value="PEBP"/>
</dbReference>
<dbReference type="InterPro" id="IPR005247">
    <property type="entry name" value="YbhB_YbcL/LppC-like"/>
</dbReference>
<protein>
    <recommendedName>
        <fullName evidence="4">Phospholipid-binding protein, PBP family</fullName>
    </recommendedName>
</protein>
<dbReference type="CDD" id="cd00865">
    <property type="entry name" value="PEBP_bact_arch"/>
    <property type="match status" value="1"/>
</dbReference>
<name>A0A1G9LS81_9SPHI</name>
<dbReference type="InterPro" id="IPR036610">
    <property type="entry name" value="PEBP-like_sf"/>
</dbReference>
<reference evidence="3" key="1">
    <citation type="submission" date="2016-10" db="EMBL/GenBank/DDBJ databases">
        <authorList>
            <person name="Varghese N."/>
            <person name="Submissions S."/>
        </authorList>
    </citation>
    <scope>NUCLEOTIDE SEQUENCE [LARGE SCALE GENOMIC DNA]</scope>
    <source>
        <strain evidence="3">DSM 24536</strain>
    </source>
</reference>
<dbReference type="PANTHER" id="PTHR30289:SF1">
    <property type="entry name" value="PEBP (PHOSPHATIDYLETHANOLAMINE-BINDING PROTEIN) FAMILY PROTEIN"/>
    <property type="match status" value="1"/>
</dbReference>